<sequence>MSSTHNLSGLPTPDNTPPALNEPSTPKPVSRKRKSVNAGKEALGTTDTTDWEVPVSSEDEKTIVVIVKKKRKRAAAESLDFDPAVVLRTTFADLDPLPLFELDPRESSPETEYSYEADSNSDGDYEPEDKDESPSAAQVAQLMGSIIPRPVKPLKYLLGSLTYDIFASIKYDSAKQIKFDITAIHVVDRDSSDRESNEIKRLVRANPNHKRLSIVRQDRRFLLRTGRHISAVEDRQFIIYGDYLSRVEYNSSNATGCIIFACIPEVAKKRAAIEGYLFTMPSPEVTVRFSSRDALWSFLAVLRADFKVKIREPTDANGDATLVLPEDWLV</sequence>
<feature type="region of interest" description="Disordered" evidence="1">
    <location>
        <begin position="99"/>
        <end position="137"/>
    </location>
</feature>
<proteinExistence type="predicted"/>
<dbReference type="HOGENOM" id="CLU_842184_0_0_1"/>
<dbReference type="AlphaFoldDB" id="K1X475"/>
<dbReference type="InParanoid" id="K1X475"/>
<dbReference type="GeneID" id="18757729"/>
<dbReference type="EMBL" id="JH921430">
    <property type="protein sequence ID" value="EKD19842.1"/>
    <property type="molecule type" value="Genomic_DNA"/>
</dbReference>
<feature type="region of interest" description="Disordered" evidence="1">
    <location>
        <begin position="1"/>
        <end position="56"/>
    </location>
</feature>
<evidence type="ECO:0000313" key="2">
    <source>
        <dbReference type="EMBL" id="EKD19842.1"/>
    </source>
</evidence>
<gene>
    <name evidence="2" type="ORF">MBM_01794</name>
</gene>
<evidence type="ECO:0000313" key="3">
    <source>
        <dbReference type="Proteomes" id="UP000006753"/>
    </source>
</evidence>
<protein>
    <submittedName>
        <fullName evidence="2">Uncharacterized protein</fullName>
    </submittedName>
</protein>
<name>K1X475_MARBU</name>
<organism evidence="2 3">
    <name type="scientific">Marssonina brunnea f. sp. multigermtubi (strain MB_m1)</name>
    <name type="common">Marssonina leaf spot fungus</name>
    <dbReference type="NCBI Taxonomy" id="1072389"/>
    <lineage>
        <taxon>Eukaryota</taxon>
        <taxon>Fungi</taxon>
        <taxon>Dikarya</taxon>
        <taxon>Ascomycota</taxon>
        <taxon>Pezizomycotina</taxon>
        <taxon>Leotiomycetes</taxon>
        <taxon>Helotiales</taxon>
        <taxon>Drepanopezizaceae</taxon>
        <taxon>Drepanopeziza</taxon>
    </lineage>
</organism>
<feature type="compositionally biased region" description="Acidic residues" evidence="1">
    <location>
        <begin position="113"/>
        <end position="131"/>
    </location>
</feature>
<dbReference type="OrthoDB" id="10314712at2759"/>
<dbReference type="KEGG" id="mbe:MBM_01794"/>
<keyword evidence="3" id="KW-1185">Reference proteome</keyword>
<evidence type="ECO:0000256" key="1">
    <source>
        <dbReference type="SAM" id="MobiDB-lite"/>
    </source>
</evidence>
<accession>K1X475</accession>
<reference evidence="2 3" key="1">
    <citation type="journal article" date="2012" name="BMC Genomics">
        <title>Sequencing the genome of Marssonina brunnea reveals fungus-poplar co-evolution.</title>
        <authorList>
            <person name="Zhu S."/>
            <person name="Cao Y.-Z."/>
            <person name="Jiang C."/>
            <person name="Tan B.-Y."/>
            <person name="Wang Z."/>
            <person name="Feng S."/>
            <person name="Zhang L."/>
            <person name="Su X.-H."/>
            <person name="Brejova B."/>
            <person name="Vinar T."/>
            <person name="Xu M."/>
            <person name="Wang M.-X."/>
            <person name="Zhang S.-G."/>
            <person name="Huang M.-R."/>
            <person name="Wu R."/>
            <person name="Zhou Y."/>
        </authorList>
    </citation>
    <scope>NUCLEOTIDE SEQUENCE [LARGE SCALE GENOMIC DNA]</scope>
    <source>
        <strain evidence="2 3">MB_m1</strain>
    </source>
</reference>
<dbReference type="Proteomes" id="UP000006753">
    <property type="component" value="Unassembled WGS sequence"/>
</dbReference>